<gene>
    <name evidence="2" type="ORF">IV74_GL001050</name>
</gene>
<dbReference type="PATRIC" id="fig|1449336.4.peg.1075"/>
<name>A0A0R2HYA7_CARDV</name>
<dbReference type="RefSeq" id="WP_034568486.1">
    <property type="nucleotide sequence ID" value="NZ_JQBS01000001.1"/>
</dbReference>
<dbReference type="Pfam" id="PF03829">
    <property type="entry name" value="PTSIIA_gutA"/>
    <property type="match status" value="1"/>
</dbReference>
<dbReference type="Proteomes" id="UP000051658">
    <property type="component" value="Unassembled WGS sequence"/>
</dbReference>
<dbReference type="InterPro" id="IPR004716">
    <property type="entry name" value="PTS_IIA_glucitol/sorbitol-sp"/>
</dbReference>
<dbReference type="SUPFAM" id="SSF141530">
    <property type="entry name" value="PTSIIA/GutA-like"/>
    <property type="match status" value="1"/>
</dbReference>
<dbReference type="GO" id="GO:0016301">
    <property type="term" value="F:kinase activity"/>
    <property type="evidence" value="ECO:0007669"/>
    <property type="project" value="TreeGrafter"/>
</dbReference>
<dbReference type="GO" id="GO:0005737">
    <property type="term" value="C:cytoplasm"/>
    <property type="evidence" value="ECO:0007669"/>
    <property type="project" value="InterPro"/>
</dbReference>
<dbReference type="GeneID" id="89589557"/>
<accession>A0A0R2HYA7</accession>
<evidence type="ECO:0000313" key="2">
    <source>
        <dbReference type="EMBL" id="KRN57795.1"/>
    </source>
</evidence>
<dbReference type="AlphaFoldDB" id="A0A0R2HYA7"/>
<reference evidence="2 3" key="1">
    <citation type="journal article" date="2015" name="Genome Announc.">
        <title>Expanding the biotechnology potential of lactobacilli through comparative genomics of 213 strains and associated genera.</title>
        <authorList>
            <person name="Sun Z."/>
            <person name="Harris H.M."/>
            <person name="McCann A."/>
            <person name="Guo C."/>
            <person name="Argimon S."/>
            <person name="Zhang W."/>
            <person name="Yang X."/>
            <person name="Jeffery I.B."/>
            <person name="Cooney J.C."/>
            <person name="Kagawa T.F."/>
            <person name="Liu W."/>
            <person name="Song Y."/>
            <person name="Salvetti E."/>
            <person name="Wrobel A."/>
            <person name="Rasinkangas P."/>
            <person name="Parkhill J."/>
            <person name="Rea M.C."/>
            <person name="O'Sullivan O."/>
            <person name="Ritari J."/>
            <person name="Douillard F.P."/>
            <person name="Paul Ross R."/>
            <person name="Yang R."/>
            <person name="Briner A.E."/>
            <person name="Felis G.E."/>
            <person name="de Vos W.M."/>
            <person name="Barrangou R."/>
            <person name="Klaenhammer T.R."/>
            <person name="Caufield P.W."/>
            <person name="Cui Y."/>
            <person name="Zhang H."/>
            <person name="O'Toole P.W."/>
        </authorList>
    </citation>
    <scope>NUCLEOTIDE SEQUENCE [LARGE SCALE GENOMIC DNA]</scope>
    <source>
        <strain evidence="2 3">DSM 20623</strain>
    </source>
</reference>
<organism evidence="2 3">
    <name type="scientific">Carnobacterium divergens DSM 20623</name>
    <dbReference type="NCBI Taxonomy" id="1449336"/>
    <lineage>
        <taxon>Bacteria</taxon>
        <taxon>Bacillati</taxon>
        <taxon>Bacillota</taxon>
        <taxon>Bacilli</taxon>
        <taxon>Lactobacillales</taxon>
        <taxon>Carnobacteriaceae</taxon>
        <taxon>Carnobacterium</taxon>
    </lineage>
</organism>
<sequence length="120" mass="13014">MLTGTVTSIGTQAISQKDPIIILFGEEATEDIREVSVIQAFPSDKEAITLEVGQKVAFDDTVYMITAVGSLASDNLNSIGHITLSFTEVPTEDMLGNGIYLTPFALPEIKEGTTIHYYQD</sequence>
<dbReference type="GO" id="GO:0009401">
    <property type="term" value="P:phosphoenolpyruvate-dependent sugar phosphotransferase system"/>
    <property type="evidence" value="ECO:0007669"/>
    <property type="project" value="InterPro"/>
</dbReference>
<comment type="caution">
    <text evidence="2">The sequence shown here is derived from an EMBL/GenBank/DDBJ whole genome shotgun (WGS) entry which is preliminary data.</text>
</comment>
<evidence type="ECO:0000313" key="3">
    <source>
        <dbReference type="Proteomes" id="UP000051658"/>
    </source>
</evidence>
<dbReference type="PANTHER" id="PTHR40398:SF1">
    <property type="entry name" value="PTS SYSTEM GLUCITOL_SORBITOL-SPECIFIC EIIA COMPONENT"/>
    <property type="match status" value="1"/>
</dbReference>
<keyword evidence="3" id="KW-1185">Reference proteome</keyword>
<comment type="caution">
    <text evidence="1">Lacks conserved residue(s) required for the propagation of feature annotation.</text>
</comment>
<dbReference type="EMBL" id="JQBS01000001">
    <property type="protein sequence ID" value="KRN57795.1"/>
    <property type="molecule type" value="Genomic_DNA"/>
</dbReference>
<evidence type="ECO:0000256" key="1">
    <source>
        <dbReference type="PROSITE-ProRule" id="PRU00420"/>
    </source>
</evidence>
<dbReference type="GO" id="GO:0008982">
    <property type="term" value="F:protein-N(PI)-phosphohistidine-sugar phosphotransferase activity"/>
    <property type="evidence" value="ECO:0007669"/>
    <property type="project" value="InterPro"/>
</dbReference>
<dbReference type="InterPro" id="IPR036665">
    <property type="entry name" value="PTS_IIA_glucitol/sorbitol_sf"/>
</dbReference>
<dbReference type="Gene3D" id="2.40.33.40">
    <property type="entry name" value="Phosphotransferase system, glucitol/sorbitol-specific IIA component"/>
    <property type="match status" value="1"/>
</dbReference>
<protein>
    <submittedName>
        <fullName evidence="2">PTS system, IIA component</fullName>
    </submittedName>
</protein>
<proteinExistence type="predicted"/>
<dbReference type="eggNOG" id="COG3731">
    <property type="taxonomic scope" value="Bacteria"/>
</dbReference>
<dbReference type="PROSITE" id="PS51097">
    <property type="entry name" value="PTS_EIIA_TYPE_5"/>
    <property type="match status" value="1"/>
</dbReference>
<dbReference type="PANTHER" id="PTHR40398">
    <property type="entry name" value="PTS SYSTEM GLUCITOL/SORBITOL-SPECIFIC EIIA COMPONENT"/>
    <property type="match status" value="1"/>
</dbReference>